<protein>
    <submittedName>
        <fullName evidence="1">Head completion/stabilization protein</fullName>
    </submittedName>
</protein>
<accession>A0AB35WYR4</accession>
<dbReference type="AlphaFoldDB" id="A0AB35WYR4"/>
<keyword evidence="2" id="KW-1185">Reference proteome</keyword>
<comment type="caution">
    <text evidence="1">The sequence shown here is derived from an EMBL/GenBank/DDBJ whole genome shotgun (WGS) entry which is preliminary data.</text>
</comment>
<dbReference type="RefSeq" id="WP_330080309.1">
    <property type="nucleotide sequence ID" value="NZ_JAZDCU010000012.1"/>
</dbReference>
<name>A0AB35WYR4_9PSED</name>
<dbReference type="InterPro" id="IPR009225">
    <property type="entry name" value="Phage_head_completion_GpL"/>
</dbReference>
<organism evidence="1 2">
    <name type="scientific">Pseudomonas auratipiscis</name>
    <dbReference type="NCBI Taxonomy" id="3115853"/>
    <lineage>
        <taxon>Bacteria</taxon>
        <taxon>Pseudomonadati</taxon>
        <taxon>Pseudomonadota</taxon>
        <taxon>Gammaproteobacteria</taxon>
        <taxon>Pseudomonadales</taxon>
        <taxon>Pseudomonadaceae</taxon>
        <taxon>Pseudomonas</taxon>
    </lineage>
</organism>
<dbReference type="Proteomes" id="UP001307839">
    <property type="component" value="Unassembled WGS sequence"/>
</dbReference>
<sequence>MQSDNYAVNHADRCYMLTSDDPFWPSIDLRELRQHLALTCAISDTRLEVAARAATHKAGGEFAQWRRVLRDRGYKRLEDMAAHQLLSGCYRRAVEANTHLALESDVLLVTRRPGPNGAPVHE</sequence>
<reference evidence="1 2" key="1">
    <citation type="submission" date="2024-01" db="EMBL/GenBank/DDBJ databases">
        <title>Unpublished Manusciprt.</title>
        <authorList>
            <person name="Duman M."/>
            <person name="Valdes E.G."/>
            <person name="Ajmi N."/>
            <person name="Altun S."/>
            <person name="Saticioglu I.B."/>
        </authorList>
    </citation>
    <scope>NUCLEOTIDE SEQUENCE [LARGE SCALE GENOMIC DNA]</scope>
    <source>
        <strain evidence="1 2">120P</strain>
    </source>
</reference>
<gene>
    <name evidence="1" type="ORF">V0R53_19330</name>
</gene>
<dbReference type="Pfam" id="PF05926">
    <property type="entry name" value="Phage_GPL"/>
    <property type="match status" value="1"/>
</dbReference>
<evidence type="ECO:0000313" key="2">
    <source>
        <dbReference type="Proteomes" id="UP001307839"/>
    </source>
</evidence>
<proteinExistence type="predicted"/>
<dbReference type="EMBL" id="JAZDQP010000014">
    <property type="protein sequence ID" value="MEE1868539.1"/>
    <property type="molecule type" value="Genomic_DNA"/>
</dbReference>
<evidence type="ECO:0000313" key="1">
    <source>
        <dbReference type="EMBL" id="MEE1868539.1"/>
    </source>
</evidence>